<evidence type="ECO:0000313" key="2">
    <source>
        <dbReference type="EMBL" id="KAJ7197268.1"/>
    </source>
</evidence>
<evidence type="ECO:0000256" key="1">
    <source>
        <dbReference type="SAM" id="MobiDB-lite"/>
    </source>
</evidence>
<proteinExistence type="predicted"/>
<reference evidence="2" key="1">
    <citation type="submission" date="2023-03" db="EMBL/GenBank/DDBJ databases">
        <title>Massive genome expansion in bonnet fungi (Mycena s.s.) driven by repeated elements and novel gene families across ecological guilds.</title>
        <authorList>
            <consortium name="Lawrence Berkeley National Laboratory"/>
            <person name="Harder C.B."/>
            <person name="Miyauchi S."/>
            <person name="Viragh M."/>
            <person name="Kuo A."/>
            <person name="Thoen E."/>
            <person name="Andreopoulos B."/>
            <person name="Lu D."/>
            <person name="Skrede I."/>
            <person name="Drula E."/>
            <person name="Henrissat B."/>
            <person name="Morin E."/>
            <person name="Kohler A."/>
            <person name="Barry K."/>
            <person name="LaButti K."/>
            <person name="Morin E."/>
            <person name="Salamov A."/>
            <person name="Lipzen A."/>
            <person name="Mereny Z."/>
            <person name="Hegedus B."/>
            <person name="Baldrian P."/>
            <person name="Stursova M."/>
            <person name="Weitz H."/>
            <person name="Taylor A."/>
            <person name="Grigoriev I.V."/>
            <person name="Nagy L.G."/>
            <person name="Martin F."/>
            <person name="Kauserud H."/>
        </authorList>
    </citation>
    <scope>NUCLEOTIDE SEQUENCE</scope>
    <source>
        <strain evidence="2">9144</strain>
    </source>
</reference>
<feature type="region of interest" description="Disordered" evidence="1">
    <location>
        <begin position="1"/>
        <end position="195"/>
    </location>
</feature>
<feature type="compositionally biased region" description="Basic and acidic residues" evidence="1">
    <location>
        <begin position="230"/>
        <end position="241"/>
    </location>
</feature>
<keyword evidence="3" id="KW-1185">Reference proteome</keyword>
<feature type="compositionally biased region" description="Low complexity" evidence="1">
    <location>
        <begin position="82"/>
        <end position="115"/>
    </location>
</feature>
<feature type="compositionally biased region" description="Acidic residues" evidence="1">
    <location>
        <begin position="49"/>
        <end position="58"/>
    </location>
</feature>
<gene>
    <name evidence="2" type="ORF">GGX14DRAFT_668907</name>
</gene>
<feature type="compositionally biased region" description="Polar residues" evidence="1">
    <location>
        <begin position="130"/>
        <end position="139"/>
    </location>
</feature>
<comment type="caution">
    <text evidence="2">The sequence shown here is derived from an EMBL/GenBank/DDBJ whole genome shotgun (WGS) entry which is preliminary data.</text>
</comment>
<evidence type="ECO:0000313" key="3">
    <source>
        <dbReference type="Proteomes" id="UP001219525"/>
    </source>
</evidence>
<sequence>MLDSSPIALPRPLKRSASVASLPTPPRTHHKRKRGRSKHSRDSDGSLSDTDEGDESETDDKLIREAEAEESFWLATNPNPAPKSASPPLLYKRLQQTQAQNQSQGQTQTQGHGVPPVSPPPSHRKPSVKTILTRTPTPKSTCSSAVSPPSTPPPNRSNAIPRDSPNNPFLASPLGSQDEVVIEADPVPSLPEEKPTMAFVFRGVRRSFPNPYYNAHGSTALNPNSQLAPEHPDFEPDERGVRKLLFGVKRKNTASQKSGRRIAEVARGRKGRRIAASDLDLEAGKSTG</sequence>
<feature type="region of interest" description="Disordered" evidence="1">
    <location>
        <begin position="210"/>
        <end position="269"/>
    </location>
</feature>
<feature type="compositionally biased region" description="Polar residues" evidence="1">
    <location>
        <begin position="216"/>
        <end position="227"/>
    </location>
</feature>
<feature type="compositionally biased region" description="Basic residues" evidence="1">
    <location>
        <begin position="27"/>
        <end position="39"/>
    </location>
</feature>
<dbReference type="AlphaFoldDB" id="A0AAD6UXH9"/>
<name>A0AAD6UXH9_9AGAR</name>
<dbReference type="Proteomes" id="UP001219525">
    <property type="component" value="Unassembled WGS sequence"/>
</dbReference>
<protein>
    <submittedName>
        <fullName evidence="2">Uncharacterized protein</fullName>
    </submittedName>
</protein>
<accession>A0AAD6UXH9</accession>
<dbReference type="EMBL" id="JARJCW010000079">
    <property type="protein sequence ID" value="KAJ7197268.1"/>
    <property type="molecule type" value="Genomic_DNA"/>
</dbReference>
<organism evidence="2 3">
    <name type="scientific">Mycena pura</name>
    <dbReference type="NCBI Taxonomy" id="153505"/>
    <lineage>
        <taxon>Eukaryota</taxon>
        <taxon>Fungi</taxon>
        <taxon>Dikarya</taxon>
        <taxon>Basidiomycota</taxon>
        <taxon>Agaricomycotina</taxon>
        <taxon>Agaricomycetes</taxon>
        <taxon>Agaricomycetidae</taxon>
        <taxon>Agaricales</taxon>
        <taxon>Marasmiineae</taxon>
        <taxon>Mycenaceae</taxon>
        <taxon>Mycena</taxon>
    </lineage>
</organism>